<keyword evidence="1" id="KW-0812">Transmembrane</keyword>
<sequence>MRTFLFSVGIIILIGAEILRVYFIMPFPGSQHDETINVAYFLHTNINIIRVIGLVLIAFPVVSYFRSGSPTSKIIVTLSVVVYLVVFYFFNFRFLADKMFYQPGIKVFTKANANKIPTTNLVIGVSVNGASKAYPIEIIGYHHQVRDTVGNTPVMVTYCTVCRTGRVFSPLVEGKAETFRLVGMDHFNAMFEDTATKSWWRQVTGEAIAGPMKGKQLQEIAAEQMRLDAWITLHPDTEIMQPDTTFNKQYEGMKNYDEGRSKGDLTRADSLSWKDKSWVVGVQTGMDARAYDWNELEQVKVIQDTLGGIPLLVTLASDSASFHVFKRDTLSFTFDPATYILRDAQTQSTWNIQGRCTEGKLQGTQLPVVQSYQEFWHSWRTFRPQTTAYHYAREDEK</sequence>
<dbReference type="InterPro" id="IPR021516">
    <property type="entry name" value="DUF3179"/>
</dbReference>
<evidence type="ECO:0000256" key="1">
    <source>
        <dbReference type="SAM" id="Phobius"/>
    </source>
</evidence>
<dbReference type="Proteomes" id="UP001597112">
    <property type="component" value="Unassembled WGS sequence"/>
</dbReference>
<evidence type="ECO:0000313" key="3">
    <source>
        <dbReference type="Proteomes" id="UP001597112"/>
    </source>
</evidence>
<dbReference type="RefSeq" id="WP_377573862.1">
    <property type="nucleotide sequence ID" value="NZ_JBHTKA010000001.1"/>
</dbReference>
<comment type="caution">
    <text evidence="2">The sequence shown here is derived from an EMBL/GenBank/DDBJ whole genome shotgun (WGS) entry which is preliminary data.</text>
</comment>
<keyword evidence="1" id="KW-0472">Membrane</keyword>
<organism evidence="2 3">
    <name type="scientific">Ohtaekwangia kribbensis</name>
    <dbReference type="NCBI Taxonomy" id="688913"/>
    <lineage>
        <taxon>Bacteria</taxon>
        <taxon>Pseudomonadati</taxon>
        <taxon>Bacteroidota</taxon>
        <taxon>Cytophagia</taxon>
        <taxon>Cytophagales</taxon>
        <taxon>Fulvivirgaceae</taxon>
        <taxon>Ohtaekwangia</taxon>
    </lineage>
</organism>
<proteinExistence type="predicted"/>
<feature type="transmembrane region" description="Helical" evidence="1">
    <location>
        <begin position="6"/>
        <end position="25"/>
    </location>
</feature>
<keyword evidence="1" id="KW-1133">Transmembrane helix</keyword>
<name>A0ABW3JVJ5_9BACT</name>
<evidence type="ECO:0000313" key="2">
    <source>
        <dbReference type="EMBL" id="MFD0997975.1"/>
    </source>
</evidence>
<reference evidence="3" key="1">
    <citation type="journal article" date="2019" name="Int. J. Syst. Evol. Microbiol.">
        <title>The Global Catalogue of Microorganisms (GCM) 10K type strain sequencing project: providing services to taxonomists for standard genome sequencing and annotation.</title>
        <authorList>
            <consortium name="The Broad Institute Genomics Platform"/>
            <consortium name="The Broad Institute Genome Sequencing Center for Infectious Disease"/>
            <person name="Wu L."/>
            <person name="Ma J."/>
        </authorList>
    </citation>
    <scope>NUCLEOTIDE SEQUENCE [LARGE SCALE GENOMIC DNA]</scope>
    <source>
        <strain evidence="3">CCUG 58938</strain>
    </source>
</reference>
<protein>
    <submittedName>
        <fullName evidence="2">DUF3179 domain-containing (Seleno)protein</fullName>
    </submittedName>
</protein>
<gene>
    <name evidence="2" type="ORF">ACFQ21_01615</name>
</gene>
<feature type="transmembrane region" description="Helical" evidence="1">
    <location>
        <begin position="37"/>
        <end position="62"/>
    </location>
</feature>
<accession>A0ABW3JVJ5</accession>
<dbReference type="EMBL" id="JBHTKA010000001">
    <property type="protein sequence ID" value="MFD0997975.1"/>
    <property type="molecule type" value="Genomic_DNA"/>
</dbReference>
<feature type="transmembrane region" description="Helical" evidence="1">
    <location>
        <begin position="74"/>
        <end position="96"/>
    </location>
</feature>
<keyword evidence="3" id="KW-1185">Reference proteome</keyword>
<dbReference type="Pfam" id="PF11376">
    <property type="entry name" value="DUF3179"/>
    <property type="match status" value="1"/>
</dbReference>